<gene>
    <name evidence="1" type="ORF">PO878_15915</name>
</gene>
<sequence length="152" mass="16585">MSAEVPTVAVRFQATPVREFLDLQEAIDGYQRELQLAAVGGSEAVLPAPDASALLEVREAMSEVRTELHDQAARAREAGQDVAELVGHYPVGARQALLAVMEASRHADEAARRGRFLGPPLPDRVRAVQVWMYRELLAQLDGADPTPFADEQ</sequence>
<reference evidence="1" key="1">
    <citation type="submission" date="2023-01" db="EMBL/GenBank/DDBJ databases">
        <title>The diversity of Class Acidimicrobiia in South China Sea sediment environments and the proposal of Iamia marina sp. nov., a novel species of the genus Iamia.</title>
        <authorList>
            <person name="He Y."/>
            <person name="Tian X."/>
        </authorList>
    </citation>
    <scope>NUCLEOTIDE SEQUENCE</scope>
    <source>
        <strain evidence="1">DSM 19957</strain>
    </source>
</reference>
<dbReference type="Proteomes" id="UP001216390">
    <property type="component" value="Chromosome"/>
</dbReference>
<name>A0AAE9YBI9_9ACTN</name>
<evidence type="ECO:0000313" key="1">
    <source>
        <dbReference type="EMBL" id="WCO65987.1"/>
    </source>
</evidence>
<proteinExistence type="predicted"/>
<protein>
    <submittedName>
        <fullName evidence="1">Uncharacterized protein</fullName>
    </submittedName>
</protein>
<evidence type="ECO:0000313" key="2">
    <source>
        <dbReference type="Proteomes" id="UP001216390"/>
    </source>
</evidence>
<dbReference type="KEGG" id="ima:PO878_15915"/>
<dbReference type="RefSeq" id="WP_272735513.1">
    <property type="nucleotide sequence ID" value="NZ_CP116942.1"/>
</dbReference>
<dbReference type="EMBL" id="CP116942">
    <property type="protein sequence ID" value="WCO65987.1"/>
    <property type="molecule type" value="Genomic_DNA"/>
</dbReference>
<accession>A0AAE9YBI9</accession>
<keyword evidence="2" id="KW-1185">Reference proteome</keyword>
<dbReference type="AlphaFoldDB" id="A0AAE9YBI9"/>
<organism evidence="1 2">
    <name type="scientific">Iamia majanohamensis</name>
    <dbReference type="NCBI Taxonomy" id="467976"/>
    <lineage>
        <taxon>Bacteria</taxon>
        <taxon>Bacillati</taxon>
        <taxon>Actinomycetota</taxon>
        <taxon>Acidimicrobiia</taxon>
        <taxon>Acidimicrobiales</taxon>
        <taxon>Iamiaceae</taxon>
        <taxon>Iamia</taxon>
    </lineage>
</organism>